<sequence length="40" mass="4728">MSENQIHAMSNQYMLNVLINCPTITNTNPIQRGEYDQWMK</sequence>
<comment type="caution">
    <text evidence="1">The sequence shown here is derived from an EMBL/GenBank/DDBJ whole genome shotgun (WGS) entry which is preliminary data.</text>
</comment>
<dbReference type="Proteomes" id="UP000011777">
    <property type="component" value="Unassembled WGS sequence"/>
</dbReference>
<gene>
    <name evidence="1" type="ORF">G210_4055</name>
</gene>
<accession>M3J1J8</accession>
<reference evidence="1 2" key="1">
    <citation type="submission" date="2013-02" db="EMBL/GenBank/DDBJ databases">
        <title>Genome sequence of Candida maltosa Xu316, a potential industrial strain for xylitol and ethanol production.</title>
        <authorList>
            <person name="Yu J."/>
            <person name="Wang Q."/>
            <person name="Geng X."/>
            <person name="Bao W."/>
            <person name="He P."/>
            <person name="Cai J."/>
        </authorList>
    </citation>
    <scope>NUCLEOTIDE SEQUENCE [LARGE SCALE GENOMIC DNA]</scope>
    <source>
        <strain evidence="2">Xu316</strain>
    </source>
</reference>
<dbReference type="AlphaFoldDB" id="M3J1J8"/>
<protein>
    <submittedName>
        <fullName evidence="1">Uncharacterized protein</fullName>
    </submittedName>
</protein>
<keyword evidence="2" id="KW-1185">Reference proteome</keyword>
<dbReference type="HOGENOM" id="CLU_3299306_0_0_1"/>
<dbReference type="EMBL" id="AOGT01002341">
    <property type="protein sequence ID" value="EMG45738.1"/>
    <property type="molecule type" value="Genomic_DNA"/>
</dbReference>
<name>M3J1J8_CANMX</name>
<evidence type="ECO:0000313" key="1">
    <source>
        <dbReference type="EMBL" id="EMG45738.1"/>
    </source>
</evidence>
<evidence type="ECO:0000313" key="2">
    <source>
        <dbReference type="Proteomes" id="UP000011777"/>
    </source>
</evidence>
<organism evidence="1 2">
    <name type="scientific">Candida maltosa (strain Xu316)</name>
    <name type="common">Yeast</name>
    <dbReference type="NCBI Taxonomy" id="1245528"/>
    <lineage>
        <taxon>Eukaryota</taxon>
        <taxon>Fungi</taxon>
        <taxon>Dikarya</taxon>
        <taxon>Ascomycota</taxon>
        <taxon>Saccharomycotina</taxon>
        <taxon>Pichiomycetes</taxon>
        <taxon>Debaryomycetaceae</taxon>
        <taxon>Candida/Lodderomyces clade</taxon>
        <taxon>Candida</taxon>
    </lineage>
</organism>
<proteinExistence type="predicted"/>